<dbReference type="InterPro" id="IPR023393">
    <property type="entry name" value="START-like_dom_sf"/>
</dbReference>
<keyword evidence="1" id="KW-1133">Transmembrane helix</keyword>
<feature type="transmembrane region" description="Helical" evidence="1">
    <location>
        <begin position="21"/>
        <end position="39"/>
    </location>
</feature>
<protein>
    <recommendedName>
        <fullName evidence="2">START domain-containing protein</fullName>
    </recommendedName>
</protein>
<sequence>MVSSWVSSSNLAAIFHRSEELWWKNIHGLILALLFLLIWQSARLLARRFRAVVATDVKTTVSLEGNSKTRITDIISDVHLRNLINTLDGELDKKEKWDDVIDKRNNLLSYNAKCCKPEEGPLKYLSVTIFENCSTELLRDFLMDSEYRKQWDKTLVEHEQLQLDESSGTEIGRTIKKFPFLTPREYVLAWRVWEGKEKTFYCFIKSNRNYTNHVSWIELHPPEGGSTIHLSGSLVPSRYACEIKMVHQEDAGLNVEMAKLAFSKGIWSYACKMDGALRKYSPISHPLRSSAMTAVAFIQKVPPELDTITNTIRRTLPRSLVSGKKFSRTSKKWIGNGGLLLLGGVICLSLCRSRLCTKIAMPCLLKKLTKR</sequence>
<feature type="domain" description="START" evidence="2">
    <location>
        <begin position="93"/>
        <end position="188"/>
    </location>
</feature>
<dbReference type="PROSITE" id="PS50848">
    <property type="entry name" value="START"/>
    <property type="match status" value="1"/>
</dbReference>
<keyword evidence="4" id="KW-1185">Reference proteome</keyword>
<organism evidence="3 4">
    <name type="scientific">Tetracentron sinense</name>
    <name type="common">Spur-leaf</name>
    <dbReference type="NCBI Taxonomy" id="13715"/>
    <lineage>
        <taxon>Eukaryota</taxon>
        <taxon>Viridiplantae</taxon>
        <taxon>Streptophyta</taxon>
        <taxon>Embryophyta</taxon>
        <taxon>Tracheophyta</taxon>
        <taxon>Spermatophyta</taxon>
        <taxon>Magnoliopsida</taxon>
        <taxon>Trochodendrales</taxon>
        <taxon>Trochodendraceae</taxon>
        <taxon>Tetracentron</taxon>
    </lineage>
</organism>
<dbReference type="InterPro" id="IPR002913">
    <property type="entry name" value="START_lipid-bd_dom"/>
</dbReference>
<name>A0A834YPQ3_TETSI</name>
<comment type="caution">
    <text evidence="3">The sequence shown here is derived from an EMBL/GenBank/DDBJ whole genome shotgun (WGS) entry which is preliminary data.</text>
</comment>
<reference evidence="3 4" key="1">
    <citation type="submission" date="2020-04" db="EMBL/GenBank/DDBJ databases">
        <title>Plant Genome Project.</title>
        <authorList>
            <person name="Zhang R.-G."/>
        </authorList>
    </citation>
    <scope>NUCLEOTIDE SEQUENCE [LARGE SCALE GENOMIC DNA]</scope>
    <source>
        <strain evidence="3">YNK0</strain>
        <tissue evidence="3">Leaf</tissue>
    </source>
</reference>
<dbReference type="SUPFAM" id="SSF55961">
    <property type="entry name" value="Bet v1-like"/>
    <property type="match status" value="1"/>
</dbReference>
<dbReference type="EMBL" id="JABCRI010000019">
    <property type="protein sequence ID" value="KAF8389496.1"/>
    <property type="molecule type" value="Genomic_DNA"/>
</dbReference>
<dbReference type="OrthoDB" id="5403181at2759"/>
<evidence type="ECO:0000313" key="3">
    <source>
        <dbReference type="EMBL" id="KAF8389496.1"/>
    </source>
</evidence>
<keyword evidence="1" id="KW-0812">Transmembrane</keyword>
<evidence type="ECO:0000313" key="4">
    <source>
        <dbReference type="Proteomes" id="UP000655225"/>
    </source>
</evidence>
<dbReference type="InterPro" id="IPR051213">
    <property type="entry name" value="START_lipid_transfer"/>
</dbReference>
<dbReference type="PANTHER" id="PTHR19308">
    <property type="entry name" value="PHOSPHATIDYLCHOLINE TRANSFER PROTEIN"/>
    <property type="match status" value="1"/>
</dbReference>
<dbReference type="GO" id="GO:0005737">
    <property type="term" value="C:cytoplasm"/>
    <property type="evidence" value="ECO:0007669"/>
    <property type="project" value="UniProtKB-ARBA"/>
</dbReference>
<dbReference type="PANTHER" id="PTHR19308:SF13">
    <property type="entry name" value="OS02G0468400 PROTEIN"/>
    <property type="match status" value="1"/>
</dbReference>
<dbReference type="GO" id="GO:0008289">
    <property type="term" value="F:lipid binding"/>
    <property type="evidence" value="ECO:0007669"/>
    <property type="project" value="InterPro"/>
</dbReference>
<dbReference type="OMA" id="WRIRQIP"/>
<gene>
    <name evidence="3" type="ORF">HHK36_026191</name>
</gene>
<dbReference type="AlphaFoldDB" id="A0A834YPQ3"/>
<evidence type="ECO:0000256" key="1">
    <source>
        <dbReference type="SAM" id="Phobius"/>
    </source>
</evidence>
<keyword evidence="1" id="KW-0472">Membrane</keyword>
<proteinExistence type="predicted"/>
<dbReference type="Gene3D" id="3.30.530.20">
    <property type="match status" value="1"/>
</dbReference>
<evidence type="ECO:0000259" key="2">
    <source>
        <dbReference type="PROSITE" id="PS50848"/>
    </source>
</evidence>
<dbReference type="Proteomes" id="UP000655225">
    <property type="component" value="Unassembled WGS sequence"/>
</dbReference>
<feature type="transmembrane region" description="Helical" evidence="1">
    <location>
        <begin position="333"/>
        <end position="351"/>
    </location>
</feature>
<accession>A0A834YPQ3</accession>